<proteinExistence type="predicted"/>
<dbReference type="EMBL" id="PDCK01000044">
    <property type="protein sequence ID" value="PRQ21964.1"/>
    <property type="molecule type" value="Genomic_DNA"/>
</dbReference>
<protein>
    <submittedName>
        <fullName evidence="1">Uncharacterized protein</fullName>
    </submittedName>
</protein>
<evidence type="ECO:0000313" key="1">
    <source>
        <dbReference type="EMBL" id="PRQ21964.1"/>
    </source>
</evidence>
<comment type="caution">
    <text evidence="1">The sequence shown here is derived from an EMBL/GenBank/DDBJ whole genome shotgun (WGS) entry which is preliminary data.</text>
</comment>
<organism evidence="1 2">
    <name type="scientific">Rosa chinensis</name>
    <name type="common">China rose</name>
    <dbReference type="NCBI Taxonomy" id="74649"/>
    <lineage>
        <taxon>Eukaryota</taxon>
        <taxon>Viridiplantae</taxon>
        <taxon>Streptophyta</taxon>
        <taxon>Embryophyta</taxon>
        <taxon>Tracheophyta</taxon>
        <taxon>Spermatophyta</taxon>
        <taxon>Magnoliopsida</taxon>
        <taxon>eudicotyledons</taxon>
        <taxon>Gunneridae</taxon>
        <taxon>Pentapetalae</taxon>
        <taxon>rosids</taxon>
        <taxon>fabids</taxon>
        <taxon>Rosales</taxon>
        <taxon>Rosaceae</taxon>
        <taxon>Rosoideae</taxon>
        <taxon>Rosoideae incertae sedis</taxon>
        <taxon>Rosa</taxon>
    </lineage>
</organism>
<sequence>MTTNHLCNFFEQMLVKIPQLLPKTSIFLEYVIASLVKTPAFVMCKMITF</sequence>
<gene>
    <name evidence="1" type="ORF">RchiOBHm_Chr6g0245071</name>
</gene>
<name>A0A2P6PJ67_ROSCH</name>
<dbReference type="Proteomes" id="UP000238479">
    <property type="component" value="Chromosome 6"/>
</dbReference>
<reference evidence="1 2" key="1">
    <citation type="journal article" date="2018" name="Nat. Genet.">
        <title>The Rosa genome provides new insights in the design of modern roses.</title>
        <authorList>
            <person name="Bendahmane M."/>
        </authorList>
    </citation>
    <scope>NUCLEOTIDE SEQUENCE [LARGE SCALE GENOMIC DNA]</scope>
    <source>
        <strain evidence="2">cv. Old Blush</strain>
    </source>
</reference>
<accession>A0A2P6PJ67</accession>
<evidence type="ECO:0000313" key="2">
    <source>
        <dbReference type="Proteomes" id="UP000238479"/>
    </source>
</evidence>
<dbReference type="Gramene" id="PRQ21964">
    <property type="protein sequence ID" value="PRQ21964"/>
    <property type="gene ID" value="RchiOBHm_Chr6g0245071"/>
</dbReference>
<dbReference type="AlphaFoldDB" id="A0A2P6PJ67"/>
<keyword evidence="2" id="KW-1185">Reference proteome</keyword>